<dbReference type="PRINTS" id="PR00096">
    <property type="entry name" value="GATASE"/>
</dbReference>
<dbReference type="GO" id="GO:0006541">
    <property type="term" value="P:glutamine metabolic process"/>
    <property type="evidence" value="ECO:0007669"/>
    <property type="project" value="InterPro"/>
</dbReference>
<sequence length="358" mass="39741">MKGRLYLEDGTIFEGESFGANTTLFGEIVFNTSMTGYQEILTDPSYGGQIVTMTYPLIGNYGINDVDYESDKIQVTGFVVKEYAQVPNHWQSKRSLDDYLKANNIPGISGIDTRKLTKIIRNNGTMNCIITTEEITPDLISQLNNYRFPKDIVAQVSCDTIKNYPGDGIKIALIDLGIKKGIIHQLQNLNCDITVFPHDITVDQVQSHDPDVVFFSNGPGDPKDATSAIELAKQLLGKKPMWGICLGHQILALALGADTYKLKFGHRGANHPVIDTETGKVFMSSQNHGYAVDEKTFTDHIKVTHYNVNDETNEGLSCGQYKVLSVQFHPEEGPGPEDAHYIFEKWVGGYEKAVMTHA</sequence>
<dbReference type="GO" id="GO:0006207">
    <property type="term" value="P:'de novo' pyrimidine nucleobase biosynthetic process"/>
    <property type="evidence" value="ECO:0007669"/>
    <property type="project" value="InterPro"/>
</dbReference>
<comment type="subunit">
    <text evidence="11">Composed of two chains; the small (or glutamine) chain promotes the hydrolysis of glutamine to ammonia, which is used by the large (or ammonia) chain to synthesize carbamoyl phosphate. Tetramer of heterodimers (alpha,beta)4.</text>
</comment>
<dbReference type="KEGG" id="cbar:PATL70BA_2956"/>
<comment type="catalytic activity">
    <reaction evidence="10 11">
        <text>L-glutamine + H2O = L-glutamate + NH4(+)</text>
        <dbReference type="Rhea" id="RHEA:15889"/>
        <dbReference type="ChEBI" id="CHEBI:15377"/>
        <dbReference type="ChEBI" id="CHEBI:28938"/>
        <dbReference type="ChEBI" id="CHEBI:29985"/>
        <dbReference type="ChEBI" id="CHEBI:58359"/>
    </reaction>
</comment>
<feature type="binding site" evidence="11">
    <location>
        <position position="249"/>
    </location>
    <ligand>
        <name>L-glutamine</name>
        <dbReference type="ChEBI" id="CHEBI:58359"/>
    </ligand>
</feature>
<keyword evidence="4 11" id="KW-0436">Ligase</keyword>
<dbReference type="UniPathway" id="UPA00068">
    <property type="reaction ID" value="UER00171"/>
</dbReference>
<dbReference type="RefSeq" id="WP_125137937.1">
    <property type="nucleotide sequence ID" value="NZ_LR130778.1"/>
</dbReference>
<dbReference type="PANTHER" id="PTHR43418">
    <property type="entry name" value="MULTIFUNCTIONAL TRYPTOPHAN BIOSYNTHESIS PROTEIN-RELATED"/>
    <property type="match status" value="1"/>
</dbReference>
<dbReference type="HAMAP" id="MF_01209">
    <property type="entry name" value="CPSase_S_chain"/>
    <property type="match status" value="1"/>
</dbReference>
<feature type="binding site" evidence="11">
    <location>
        <position position="246"/>
    </location>
    <ligand>
        <name>L-glutamine</name>
        <dbReference type="ChEBI" id="CHEBI:58359"/>
    </ligand>
</feature>
<comment type="pathway">
    <text evidence="2 11">Amino-acid biosynthesis; L-arginine biosynthesis; carbamoyl phosphate from bicarbonate: step 1/1.</text>
</comment>
<keyword evidence="6 11" id="KW-0067">ATP-binding</keyword>
<dbReference type="InterPro" id="IPR017926">
    <property type="entry name" value="GATASE"/>
</dbReference>
<evidence type="ECO:0000256" key="1">
    <source>
        <dbReference type="ARBA" id="ARBA00004812"/>
    </source>
</evidence>
<dbReference type="SUPFAM" id="SSF52021">
    <property type="entry name" value="Carbamoyl phosphate synthetase, small subunit N-terminal domain"/>
    <property type="match status" value="1"/>
</dbReference>
<dbReference type="InterPro" id="IPR035686">
    <property type="entry name" value="CPSase_GATase1"/>
</dbReference>
<gene>
    <name evidence="13" type="primary">pyrAA</name>
    <name evidence="11" type="synonym">carA</name>
    <name evidence="13" type="ORF">PATL70BA_2956</name>
</gene>
<dbReference type="Gene3D" id="3.50.30.20">
    <property type="entry name" value="Carbamoyl-phosphate synthase small subunit, N-terminal domain"/>
    <property type="match status" value="1"/>
</dbReference>
<reference evidence="13 14" key="1">
    <citation type="submission" date="2018-09" db="EMBL/GenBank/DDBJ databases">
        <authorList>
            <person name="Postec A."/>
        </authorList>
    </citation>
    <scope>NUCLEOTIDE SEQUENCE [LARGE SCALE GENOMIC DNA]</scope>
    <source>
        <strain evidence="13">70B-A</strain>
    </source>
</reference>
<dbReference type="PROSITE" id="PS51273">
    <property type="entry name" value="GATASE_TYPE_1"/>
    <property type="match status" value="1"/>
</dbReference>
<dbReference type="NCBIfam" id="TIGR01368">
    <property type="entry name" value="CPSaseIIsmall"/>
    <property type="match status" value="1"/>
</dbReference>
<dbReference type="OrthoDB" id="9804328at2"/>
<dbReference type="InterPro" id="IPR002474">
    <property type="entry name" value="CarbamoylP_synth_ssu_N"/>
</dbReference>
<comment type="pathway">
    <text evidence="1 11">Pyrimidine metabolism; UMP biosynthesis via de novo pathway; (S)-dihydroorotate from bicarbonate: step 1/3.</text>
</comment>
<evidence type="ECO:0000313" key="13">
    <source>
        <dbReference type="EMBL" id="VDN48866.1"/>
    </source>
</evidence>
<feature type="domain" description="Carbamoyl-phosphate synthase small subunit N-terminal" evidence="12">
    <location>
        <begin position="1"/>
        <end position="131"/>
    </location>
</feature>
<feature type="binding site" evidence="11">
    <location>
        <position position="218"/>
    </location>
    <ligand>
        <name>L-glutamine</name>
        <dbReference type="ChEBI" id="CHEBI:58359"/>
    </ligand>
</feature>
<name>A0A3P7S1Z2_9FIRM</name>
<evidence type="ECO:0000256" key="9">
    <source>
        <dbReference type="ARBA" id="ARBA00048816"/>
    </source>
</evidence>
<evidence type="ECO:0000256" key="5">
    <source>
        <dbReference type="ARBA" id="ARBA00022741"/>
    </source>
</evidence>
<dbReference type="SUPFAM" id="SSF52317">
    <property type="entry name" value="Class I glutamine amidotransferase-like"/>
    <property type="match status" value="1"/>
</dbReference>
<feature type="region of interest" description="CPSase" evidence="11">
    <location>
        <begin position="1"/>
        <end position="170"/>
    </location>
</feature>
<dbReference type="FunFam" id="3.50.30.20:FF:000001">
    <property type="entry name" value="Carbamoyl-phosphate synthase small chain"/>
    <property type="match status" value="1"/>
</dbReference>
<dbReference type="InterPro" id="IPR036480">
    <property type="entry name" value="CarbP_synth_ssu_N_sf"/>
</dbReference>
<evidence type="ECO:0000256" key="3">
    <source>
        <dbReference type="ARBA" id="ARBA00007800"/>
    </source>
</evidence>
<organism evidence="13 14">
    <name type="scientific">Petrocella atlantisensis</name>
    <dbReference type="NCBI Taxonomy" id="2173034"/>
    <lineage>
        <taxon>Bacteria</taxon>
        <taxon>Bacillati</taxon>
        <taxon>Bacillota</taxon>
        <taxon>Clostridia</taxon>
        <taxon>Lachnospirales</taxon>
        <taxon>Vallitaleaceae</taxon>
        <taxon>Petrocella</taxon>
    </lineage>
</organism>
<evidence type="ECO:0000256" key="4">
    <source>
        <dbReference type="ARBA" id="ARBA00022598"/>
    </source>
</evidence>
<dbReference type="GO" id="GO:0004359">
    <property type="term" value="F:glutaminase activity"/>
    <property type="evidence" value="ECO:0007669"/>
    <property type="project" value="RHEA"/>
</dbReference>
<evidence type="ECO:0000256" key="11">
    <source>
        <dbReference type="HAMAP-Rule" id="MF_01209"/>
    </source>
</evidence>
<feature type="binding site" evidence="11">
    <location>
        <position position="290"/>
    </location>
    <ligand>
        <name>L-glutamine</name>
        <dbReference type="ChEBI" id="CHEBI:58359"/>
    </ligand>
</feature>
<dbReference type="UniPathway" id="UPA00070">
    <property type="reaction ID" value="UER00115"/>
</dbReference>
<feature type="active site" evidence="11">
    <location>
        <position position="331"/>
    </location>
</feature>
<dbReference type="GO" id="GO:0044205">
    <property type="term" value="P:'de novo' UMP biosynthetic process"/>
    <property type="evidence" value="ECO:0007669"/>
    <property type="project" value="UniProtKB-UniRule"/>
</dbReference>
<dbReference type="PANTHER" id="PTHR43418:SF7">
    <property type="entry name" value="CARBAMOYL-PHOSPHATE SYNTHASE SMALL CHAIN"/>
    <property type="match status" value="1"/>
</dbReference>
<comment type="function">
    <text evidence="11">Small subunit of the glutamine-dependent carbamoyl phosphate synthetase (CPSase). CPSase catalyzes the formation of carbamoyl phosphate from the ammonia moiety of glutamine, carbonate, and phosphate donated by ATP, constituting the first step of 2 biosynthetic pathways, one leading to arginine and/or urea and the other to pyrimidine nucleotides. The small subunit (glutamine amidotransferase) binds and cleaves glutamine to supply the large subunit with the substrate ammonia.</text>
</comment>
<evidence type="ECO:0000256" key="7">
    <source>
        <dbReference type="ARBA" id="ARBA00022962"/>
    </source>
</evidence>
<protein>
    <recommendedName>
        <fullName evidence="11">Carbamoyl phosphate synthase small chain</fullName>
        <ecNumber evidence="11">6.3.5.5</ecNumber>
    </recommendedName>
    <alternativeName>
        <fullName evidence="11">Carbamoyl phosphate synthetase glutamine chain</fullName>
    </alternativeName>
</protein>
<feature type="binding site" evidence="11">
    <location>
        <position position="220"/>
    </location>
    <ligand>
        <name>L-glutamine</name>
        <dbReference type="ChEBI" id="CHEBI:58359"/>
    </ligand>
</feature>
<keyword evidence="14" id="KW-1185">Reference proteome</keyword>
<feature type="binding site" evidence="11">
    <location>
        <position position="287"/>
    </location>
    <ligand>
        <name>L-glutamine</name>
        <dbReference type="ChEBI" id="CHEBI:58359"/>
    </ligand>
</feature>
<dbReference type="AlphaFoldDB" id="A0A3P7S1Z2"/>
<evidence type="ECO:0000256" key="6">
    <source>
        <dbReference type="ARBA" id="ARBA00022840"/>
    </source>
</evidence>
<keyword evidence="11" id="KW-0028">Amino-acid biosynthesis</keyword>
<dbReference type="GO" id="GO:0004088">
    <property type="term" value="F:carbamoyl-phosphate synthase (glutamine-hydrolyzing) activity"/>
    <property type="evidence" value="ECO:0007669"/>
    <property type="project" value="UniProtKB-UniRule"/>
</dbReference>
<dbReference type="InterPro" id="IPR029062">
    <property type="entry name" value="Class_I_gatase-like"/>
</dbReference>
<evidence type="ECO:0000313" key="14">
    <source>
        <dbReference type="Proteomes" id="UP000279029"/>
    </source>
</evidence>
<dbReference type="GO" id="GO:0006526">
    <property type="term" value="P:L-arginine biosynthetic process"/>
    <property type="evidence" value="ECO:0007669"/>
    <property type="project" value="UniProtKB-UniRule"/>
</dbReference>
<evidence type="ECO:0000256" key="10">
    <source>
        <dbReference type="ARBA" id="ARBA00049285"/>
    </source>
</evidence>
<dbReference type="Pfam" id="PF00117">
    <property type="entry name" value="GATase"/>
    <property type="match status" value="1"/>
</dbReference>
<accession>A0A3P7S1Z2</accession>
<evidence type="ECO:0000256" key="8">
    <source>
        <dbReference type="ARBA" id="ARBA00022975"/>
    </source>
</evidence>
<dbReference type="PRINTS" id="PR00097">
    <property type="entry name" value="ANTSNTHASEII"/>
</dbReference>
<keyword evidence="11" id="KW-0055">Arginine biosynthesis</keyword>
<keyword evidence="8 11" id="KW-0665">Pyrimidine biosynthesis</keyword>
<dbReference type="PRINTS" id="PR00099">
    <property type="entry name" value="CPSGATASE"/>
</dbReference>
<feature type="binding site" evidence="11">
    <location>
        <position position="289"/>
    </location>
    <ligand>
        <name>L-glutamine</name>
        <dbReference type="ChEBI" id="CHEBI:58359"/>
    </ligand>
</feature>
<dbReference type="EMBL" id="LR130778">
    <property type="protein sequence ID" value="VDN48866.1"/>
    <property type="molecule type" value="Genomic_DNA"/>
</dbReference>
<dbReference type="GO" id="GO:0005524">
    <property type="term" value="F:ATP binding"/>
    <property type="evidence" value="ECO:0007669"/>
    <property type="project" value="UniProtKB-UniRule"/>
</dbReference>
<comment type="catalytic activity">
    <reaction evidence="9 11">
        <text>hydrogencarbonate + L-glutamine + 2 ATP + H2O = carbamoyl phosphate + L-glutamate + 2 ADP + phosphate + 2 H(+)</text>
        <dbReference type="Rhea" id="RHEA:18633"/>
        <dbReference type="ChEBI" id="CHEBI:15377"/>
        <dbReference type="ChEBI" id="CHEBI:15378"/>
        <dbReference type="ChEBI" id="CHEBI:17544"/>
        <dbReference type="ChEBI" id="CHEBI:29985"/>
        <dbReference type="ChEBI" id="CHEBI:30616"/>
        <dbReference type="ChEBI" id="CHEBI:43474"/>
        <dbReference type="ChEBI" id="CHEBI:58228"/>
        <dbReference type="ChEBI" id="CHEBI:58359"/>
        <dbReference type="ChEBI" id="CHEBI:456216"/>
        <dbReference type="EC" id="6.3.5.5"/>
    </reaction>
</comment>
<dbReference type="Gene3D" id="3.40.50.880">
    <property type="match status" value="1"/>
</dbReference>
<dbReference type="Pfam" id="PF00988">
    <property type="entry name" value="CPSase_sm_chain"/>
    <property type="match status" value="1"/>
</dbReference>
<dbReference type="InterPro" id="IPR050472">
    <property type="entry name" value="Anth_synth/Amidotransfase"/>
</dbReference>
<keyword evidence="5 11" id="KW-0547">Nucleotide-binding</keyword>
<proteinExistence type="inferred from homology"/>
<evidence type="ECO:0000259" key="12">
    <source>
        <dbReference type="SMART" id="SM01097"/>
    </source>
</evidence>
<dbReference type="InterPro" id="IPR006274">
    <property type="entry name" value="CarbamoylP_synth_ssu"/>
</dbReference>
<feature type="binding site" evidence="11">
    <location>
        <position position="45"/>
    </location>
    <ligand>
        <name>L-glutamine</name>
        <dbReference type="ChEBI" id="CHEBI:58359"/>
    </ligand>
</feature>
<keyword evidence="7 11" id="KW-0315">Glutamine amidotransferase</keyword>
<dbReference type="CDD" id="cd01744">
    <property type="entry name" value="GATase1_CPSase"/>
    <property type="match status" value="1"/>
</dbReference>
<dbReference type="NCBIfam" id="NF009475">
    <property type="entry name" value="PRK12838.1"/>
    <property type="match status" value="1"/>
</dbReference>
<dbReference type="Proteomes" id="UP000279029">
    <property type="component" value="Chromosome"/>
</dbReference>
<comment type="similarity">
    <text evidence="3 11">Belongs to the CarA family.</text>
</comment>
<evidence type="ECO:0000256" key="2">
    <source>
        <dbReference type="ARBA" id="ARBA00005077"/>
    </source>
</evidence>
<feature type="active site" description="Nucleophile" evidence="11">
    <location>
        <position position="245"/>
    </location>
</feature>
<dbReference type="EC" id="6.3.5.5" evidence="11"/>
<dbReference type="SMART" id="SM01097">
    <property type="entry name" value="CPSase_sm_chain"/>
    <property type="match status" value="1"/>
</dbReference>
<feature type="active site" evidence="11">
    <location>
        <position position="329"/>
    </location>
</feature>